<proteinExistence type="predicted"/>
<reference evidence="2" key="1">
    <citation type="journal article" date="2019" name="Sci. Rep.">
        <title>Draft genome of Tanacetum cinerariifolium, the natural source of mosquito coil.</title>
        <authorList>
            <person name="Yamashiro T."/>
            <person name="Shiraishi A."/>
            <person name="Satake H."/>
            <person name="Nakayama K."/>
        </authorList>
    </citation>
    <scope>NUCLEOTIDE SEQUENCE</scope>
</reference>
<organism evidence="2">
    <name type="scientific">Tanacetum cinerariifolium</name>
    <name type="common">Dalmatian daisy</name>
    <name type="synonym">Chrysanthemum cinerariifolium</name>
    <dbReference type="NCBI Taxonomy" id="118510"/>
    <lineage>
        <taxon>Eukaryota</taxon>
        <taxon>Viridiplantae</taxon>
        <taxon>Streptophyta</taxon>
        <taxon>Embryophyta</taxon>
        <taxon>Tracheophyta</taxon>
        <taxon>Spermatophyta</taxon>
        <taxon>Magnoliopsida</taxon>
        <taxon>eudicotyledons</taxon>
        <taxon>Gunneridae</taxon>
        <taxon>Pentapetalae</taxon>
        <taxon>asterids</taxon>
        <taxon>campanulids</taxon>
        <taxon>Asterales</taxon>
        <taxon>Asteraceae</taxon>
        <taxon>Asteroideae</taxon>
        <taxon>Anthemideae</taxon>
        <taxon>Anthemidinae</taxon>
        <taxon>Tanacetum</taxon>
    </lineage>
</organism>
<evidence type="ECO:0000313" key="2">
    <source>
        <dbReference type="EMBL" id="GFA60885.1"/>
    </source>
</evidence>
<comment type="caution">
    <text evidence="2">The sequence shown here is derived from an EMBL/GenBank/DDBJ whole genome shotgun (WGS) entry which is preliminary data.</text>
</comment>
<dbReference type="AlphaFoldDB" id="A0A699JW17"/>
<feature type="compositionally biased region" description="Gly residues" evidence="1">
    <location>
        <begin position="97"/>
        <end position="107"/>
    </location>
</feature>
<sequence>MVDDGNESSDAYWSSDEEDLSYVDFHTEFDDNVVIKTVTTNDPFLNKLCGENAMFINLVDEPVNVNDESVVNRTPVLKPPEYGTYASARGRGRMSRGGRGGFGGRGEGTVTMGEGNVTIGATRSSQRGSGKGPRGRGKGQKIRGKG</sequence>
<feature type="compositionally biased region" description="Basic residues" evidence="1">
    <location>
        <begin position="133"/>
        <end position="146"/>
    </location>
</feature>
<name>A0A699JW17_TANCI</name>
<dbReference type="EMBL" id="BKCJ010454423">
    <property type="protein sequence ID" value="GFA60885.1"/>
    <property type="molecule type" value="Genomic_DNA"/>
</dbReference>
<protein>
    <submittedName>
        <fullName evidence="2">Calcium/proton exchanger</fullName>
    </submittedName>
</protein>
<feature type="region of interest" description="Disordered" evidence="1">
    <location>
        <begin position="71"/>
        <end position="146"/>
    </location>
</feature>
<accession>A0A699JW17</accession>
<evidence type="ECO:0000256" key="1">
    <source>
        <dbReference type="SAM" id="MobiDB-lite"/>
    </source>
</evidence>
<gene>
    <name evidence="2" type="ORF">Tci_632857</name>
</gene>